<dbReference type="PROSITE" id="PS50880">
    <property type="entry name" value="TOPRIM"/>
    <property type="match status" value="1"/>
</dbReference>
<evidence type="ECO:0000256" key="4">
    <source>
        <dbReference type="ARBA" id="ARBA00022842"/>
    </source>
</evidence>
<keyword evidence="7 8" id="KW-0413">Isomerase</keyword>
<dbReference type="InterPro" id="IPR034144">
    <property type="entry name" value="TOPRIM_TopoIII"/>
</dbReference>
<evidence type="ECO:0000256" key="5">
    <source>
        <dbReference type="ARBA" id="ARBA00023029"/>
    </source>
</evidence>
<name>A0A9X6KC44_BACTU</name>
<dbReference type="GO" id="GO:0003917">
    <property type="term" value="F:DNA topoisomerase type I (single strand cut, ATP-independent) activity"/>
    <property type="evidence" value="ECO:0007669"/>
    <property type="project" value="UniProtKB-UniRule"/>
</dbReference>
<comment type="caution">
    <text evidence="12">The sequence shown here is derived from an EMBL/GenBank/DDBJ whole genome shotgun (WGS) entry which is preliminary data.</text>
</comment>
<evidence type="ECO:0000256" key="8">
    <source>
        <dbReference type="HAMAP-Rule" id="MF_00953"/>
    </source>
</evidence>
<dbReference type="GO" id="GO:0006310">
    <property type="term" value="P:DNA recombination"/>
    <property type="evidence" value="ECO:0007669"/>
    <property type="project" value="TreeGrafter"/>
</dbReference>
<dbReference type="PANTHER" id="PTHR11390">
    <property type="entry name" value="PROKARYOTIC DNA TOPOISOMERASE"/>
    <property type="match status" value="1"/>
</dbReference>
<feature type="domain" description="Toprim" evidence="10">
    <location>
        <begin position="3"/>
        <end position="136"/>
    </location>
</feature>
<feature type="site" description="Interaction with DNA" evidence="8">
    <location>
        <position position="61"/>
    </location>
</feature>
<dbReference type="GO" id="GO:0003677">
    <property type="term" value="F:DNA binding"/>
    <property type="evidence" value="ECO:0007669"/>
    <property type="project" value="UniProtKB-KW"/>
</dbReference>
<gene>
    <name evidence="8" type="primary">topB</name>
    <name evidence="12" type="ORF">BK774_19445</name>
</gene>
<evidence type="ECO:0000313" key="13">
    <source>
        <dbReference type="Proteomes" id="UP000194551"/>
    </source>
</evidence>
<evidence type="ECO:0000256" key="2">
    <source>
        <dbReference type="ARBA" id="ARBA00009446"/>
    </source>
</evidence>
<reference evidence="12 13" key="1">
    <citation type="submission" date="2016-10" db="EMBL/GenBank/DDBJ databases">
        <title>Comparative genomics of Bacillus thuringiensis reveals a path to pathogens against multiple invertebrate hosts.</title>
        <authorList>
            <person name="Zheng J."/>
            <person name="Gao Q."/>
            <person name="Liu H."/>
            <person name="Peng D."/>
            <person name="Ruan L."/>
            <person name="Sun M."/>
        </authorList>
    </citation>
    <scope>NUCLEOTIDE SEQUENCE [LARGE SCALE GENOMIC DNA]</scope>
    <source>
        <strain evidence="12">HD5</strain>
    </source>
</reference>
<dbReference type="InterPro" id="IPR013824">
    <property type="entry name" value="Topo_IA_cen_sub1"/>
</dbReference>
<dbReference type="InterPro" id="IPR003601">
    <property type="entry name" value="Topo_IA_2"/>
</dbReference>
<comment type="cofactor">
    <cofactor evidence="8">
        <name>Mg(2+)</name>
        <dbReference type="ChEBI" id="CHEBI:18420"/>
    </cofactor>
</comment>
<dbReference type="InterPro" id="IPR013826">
    <property type="entry name" value="Topo_IA_cen_sub3"/>
</dbReference>
<evidence type="ECO:0000256" key="1">
    <source>
        <dbReference type="ARBA" id="ARBA00000213"/>
    </source>
</evidence>
<evidence type="ECO:0000256" key="9">
    <source>
        <dbReference type="SAM" id="MobiDB-lite"/>
    </source>
</evidence>
<dbReference type="SUPFAM" id="SSF56712">
    <property type="entry name" value="Prokaryotic type I DNA topoisomerase"/>
    <property type="match status" value="1"/>
</dbReference>
<feature type="site" description="Interaction with DNA" evidence="8">
    <location>
        <position position="168"/>
    </location>
</feature>
<feature type="compositionally biased region" description="Basic and acidic residues" evidence="9">
    <location>
        <begin position="686"/>
        <end position="713"/>
    </location>
</feature>
<dbReference type="NCBIfam" id="NF005829">
    <property type="entry name" value="PRK07726.1"/>
    <property type="match status" value="1"/>
</dbReference>
<feature type="site" description="Interaction with DNA" evidence="8">
    <location>
        <position position="312"/>
    </location>
</feature>
<dbReference type="EMBL" id="NFEM01000088">
    <property type="protein sequence ID" value="OUA00835.1"/>
    <property type="molecule type" value="Genomic_DNA"/>
</dbReference>
<dbReference type="PROSITE" id="PS52039">
    <property type="entry name" value="TOPO_IA_2"/>
    <property type="match status" value="1"/>
</dbReference>
<keyword evidence="4 8" id="KW-0460">Magnesium</keyword>
<dbReference type="GO" id="GO:0000287">
    <property type="term" value="F:magnesium ion binding"/>
    <property type="evidence" value="ECO:0007669"/>
    <property type="project" value="UniProtKB-UniRule"/>
</dbReference>
<dbReference type="EC" id="5.6.2.1" evidence="8"/>
<dbReference type="PROSITE" id="PS00396">
    <property type="entry name" value="TOPO_IA_1"/>
    <property type="match status" value="1"/>
</dbReference>
<dbReference type="GO" id="GO:0043597">
    <property type="term" value="C:cytoplasmic replication fork"/>
    <property type="evidence" value="ECO:0007669"/>
    <property type="project" value="TreeGrafter"/>
</dbReference>
<dbReference type="GO" id="GO:0006265">
    <property type="term" value="P:DNA topological change"/>
    <property type="evidence" value="ECO:0007669"/>
    <property type="project" value="UniProtKB-UniRule"/>
</dbReference>
<comment type="similarity">
    <text evidence="2 8">Belongs to the type IA topoisomerase family.</text>
</comment>
<dbReference type="InterPro" id="IPR013497">
    <property type="entry name" value="Topo_IA_cen"/>
</dbReference>
<dbReference type="NCBIfam" id="TIGR01056">
    <property type="entry name" value="topB"/>
    <property type="match status" value="1"/>
</dbReference>
<dbReference type="RefSeq" id="WP_053513321.1">
    <property type="nucleotide sequence ID" value="NZ_CAKJXA010000002.1"/>
</dbReference>
<evidence type="ECO:0000256" key="3">
    <source>
        <dbReference type="ARBA" id="ARBA00022723"/>
    </source>
</evidence>
<dbReference type="InterPro" id="IPR000380">
    <property type="entry name" value="Topo_IA"/>
</dbReference>
<organism evidence="12 13">
    <name type="scientific">Bacillus thuringiensis</name>
    <dbReference type="NCBI Taxonomy" id="1428"/>
    <lineage>
        <taxon>Bacteria</taxon>
        <taxon>Bacillati</taxon>
        <taxon>Bacillota</taxon>
        <taxon>Bacilli</taxon>
        <taxon>Bacillales</taxon>
        <taxon>Bacillaceae</taxon>
        <taxon>Bacillus</taxon>
        <taxon>Bacillus cereus group</taxon>
    </lineage>
</organism>
<evidence type="ECO:0000256" key="6">
    <source>
        <dbReference type="ARBA" id="ARBA00023125"/>
    </source>
</evidence>
<dbReference type="CDD" id="cd03362">
    <property type="entry name" value="TOPRIM_TopoIA_TopoIII"/>
    <property type="match status" value="1"/>
</dbReference>
<dbReference type="PANTHER" id="PTHR11390:SF21">
    <property type="entry name" value="DNA TOPOISOMERASE 3-ALPHA"/>
    <property type="match status" value="1"/>
</dbReference>
<dbReference type="Pfam" id="PF01131">
    <property type="entry name" value="Topoisom_bac"/>
    <property type="match status" value="1"/>
</dbReference>
<dbReference type="InterPro" id="IPR023405">
    <property type="entry name" value="Topo_IA_core_domain"/>
</dbReference>
<feature type="region of interest" description="Interaction with DNA" evidence="8">
    <location>
        <begin position="187"/>
        <end position="192"/>
    </location>
</feature>
<dbReference type="SMART" id="SM00437">
    <property type="entry name" value="TOP1Ac"/>
    <property type="match status" value="1"/>
</dbReference>
<comment type="caution">
    <text evidence="8">Lacks conserved residue(s) required for the propagation of feature annotation.</text>
</comment>
<keyword evidence="3 8" id="KW-0479">Metal-binding</keyword>
<evidence type="ECO:0000259" key="11">
    <source>
        <dbReference type="PROSITE" id="PS52039"/>
    </source>
</evidence>
<dbReference type="Pfam" id="PF01751">
    <property type="entry name" value="Toprim"/>
    <property type="match status" value="1"/>
</dbReference>
<feature type="active site" description="O-(5'-phospho-DNA)-tyrosine intermediate" evidence="8">
    <location>
        <position position="310"/>
    </location>
</feature>
<sequence>MSKSVVIAEKPSVARDIARVLKCDKKGNGYLEGSKYIVTWALGHLVTLADPESYDVKYKKWNLEDLPMLPERLKLTVIKQTGKQFNAVKSQLLRKDVNEIIVATDAGREGELVARWIIDKVKLNKPIKRLWISSVTDKAIKDGFANLKPGKAYDNLYASAVARSEADWYIGLNATRALTTRFNAQLNCGRVQTPTVAMIASREDEIKNFKAQTYYGIEAQTMEKLKLTWQDANGNSRSFNKEKIDGIVKSLDKQNATVVEIDKKQKKSFSPGLYDLTELQRDANKKFGYSAKETLNIMQKLYEQHKVLTYPRTDSRYISSDIVGTLPERLKACGVGEYRPFAHKVLQKPIKPNKSFVDDSKVSDHHAIIPTEGYVNFAAFTDKERKIYDLVVKRFLAVLFPAFEYEQLTLRTKVGNETFIARGKTILHAGWKEVYENRFEDDDVTDDVKEQILPHIEKGDTLTVKLLMQTSGQTKAPARFNEATLLSAMENPTKYMDTQNKQLADTLKSNGGLGTVATRADIIDKLFNSFLIEKRGKDIHITSKGRQLLDLVPEELKSPTLTGEWEQKLEAIAKGKLKKEVFISEMKNYTKEIVSEIKSSDKKYKHDNISTKSCPDCGKPMLEVNGKKGKMLVCQDRECGHRKNVSRTTNARCPQCKKKLELRGEGAGQIFACKCGYREKLSTFQERRKKESGNKADKRDVQKYMKQQKKEEEPLNNPFAEALKKLKFD</sequence>
<dbReference type="Proteomes" id="UP000194551">
    <property type="component" value="Unassembled WGS sequence"/>
</dbReference>
<protein>
    <recommendedName>
        <fullName evidence="8">DNA topoisomerase 3</fullName>
        <ecNumber evidence="8">5.6.2.1</ecNumber>
    </recommendedName>
    <alternativeName>
        <fullName evidence="8">DNA topoisomerase III</fullName>
    </alternativeName>
</protein>
<dbReference type="GO" id="GO:0006281">
    <property type="term" value="P:DNA repair"/>
    <property type="evidence" value="ECO:0007669"/>
    <property type="project" value="TreeGrafter"/>
</dbReference>
<dbReference type="HAMAP" id="MF_00953">
    <property type="entry name" value="Topoisom_3_prok"/>
    <property type="match status" value="1"/>
</dbReference>
<dbReference type="SMART" id="SM00493">
    <property type="entry name" value="TOPRIM"/>
    <property type="match status" value="1"/>
</dbReference>
<keyword evidence="5 8" id="KW-0799">Topoisomerase</keyword>
<evidence type="ECO:0000256" key="7">
    <source>
        <dbReference type="ARBA" id="ARBA00023235"/>
    </source>
</evidence>
<comment type="function">
    <text evidence="8">Releases the supercoiling and torsional tension of DNA, which is introduced during the DNA replication and transcription, by transiently cleaving and rejoining one strand of the DNA duplex. Introduces a single-strand break via transesterification at a target site in duplex DNA. The scissile phosphodiester is attacked by the catalytic tyrosine of the enzyme, resulting in the formation of a DNA-(5'-phosphotyrosyl)-enzyme intermediate and the expulsion of a 3'-OH DNA strand. The free DNA strand then undergoes passage around the unbroken strand, thus removing DNA supercoils. Finally, in the religation step, the DNA 3'-OH attacks the covalent intermediate to expel the active-site tyrosine and restore the DNA phosphodiester backbone.</text>
</comment>
<feature type="domain" description="Topo IA-type catalytic" evidence="11">
    <location>
        <begin position="153"/>
        <end position="594"/>
    </location>
</feature>
<comment type="catalytic activity">
    <reaction evidence="1 8">
        <text>ATP-independent breakage of single-stranded DNA, followed by passage and rejoining.</text>
        <dbReference type="EC" id="5.6.2.1"/>
    </reaction>
</comment>
<dbReference type="Gene3D" id="1.10.290.10">
    <property type="entry name" value="Topoisomerase I, domain 4"/>
    <property type="match status" value="1"/>
</dbReference>
<evidence type="ECO:0000313" key="12">
    <source>
        <dbReference type="EMBL" id="OUA00835.1"/>
    </source>
</evidence>
<dbReference type="AlphaFoldDB" id="A0A9X6KC44"/>
<dbReference type="Gene3D" id="1.10.460.10">
    <property type="entry name" value="Topoisomerase I, domain 2"/>
    <property type="match status" value="1"/>
</dbReference>
<evidence type="ECO:0000259" key="10">
    <source>
        <dbReference type="PROSITE" id="PS50880"/>
    </source>
</evidence>
<dbReference type="InterPro" id="IPR006171">
    <property type="entry name" value="TOPRIM_dom"/>
</dbReference>
<dbReference type="CDD" id="cd00186">
    <property type="entry name" value="TOP1Ac"/>
    <property type="match status" value="1"/>
</dbReference>
<accession>A0A9X6KC44</accession>
<feature type="binding site" evidence="8">
    <location>
        <position position="105"/>
    </location>
    <ligand>
        <name>Mg(2+)</name>
        <dbReference type="ChEBI" id="CHEBI:18420"/>
        <note>catalytic</note>
    </ligand>
</feature>
<feature type="site" description="Interaction with DNA" evidence="8">
    <location>
        <position position="176"/>
    </location>
</feature>
<feature type="region of interest" description="Disordered" evidence="9">
    <location>
        <begin position="686"/>
        <end position="718"/>
    </location>
</feature>
<dbReference type="InterPro" id="IPR023406">
    <property type="entry name" value="Topo_IA_AS"/>
</dbReference>
<dbReference type="InterPro" id="IPR005738">
    <property type="entry name" value="TopoIII"/>
</dbReference>
<keyword evidence="6 8" id="KW-0238">DNA-binding</keyword>
<dbReference type="InterPro" id="IPR003602">
    <property type="entry name" value="Topo_IA_DNA-bd_dom"/>
</dbReference>
<proteinExistence type="inferred from homology"/>
<dbReference type="Gene3D" id="3.40.50.140">
    <property type="match status" value="1"/>
</dbReference>
<dbReference type="PRINTS" id="PR00417">
    <property type="entry name" value="PRTPISMRASEI"/>
</dbReference>
<dbReference type="SMART" id="SM00436">
    <property type="entry name" value="TOP1Bc"/>
    <property type="match status" value="1"/>
</dbReference>
<feature type="binding site" evidence="8">
    <location>
        <position position="9"/>
    </location>
    <ligand>
        <name>Mg(2+)</name>
        <dbReference type="ChEBI" id="CHEBI:18420"/>
        <note>catalytic</note>
    </ligand>
</feature>
<dbReference type="InterPro" id="IPR013825">
    <property type="entry name" value="Topo_IA_cen_sub2"/>
</dbReference>
<dbReference type="Gene3D" id="2.70.20.10">
    <property type="entry name" value="Topoisomerase I, domain 3"/>
    <property type="match status" value="1"/>
</dbReference>